<dbReference type="Proteomes" id="UP001044222">
    <property type="component" value="Chromosome 14"/>
</dbReference>
<feature type="transmembrane region" description="Helical" evidence="2">
    <location>
        <begin position="121"/>
        <end position="139"/>
    </location>
</feature>
<feature type="transmembrane region" description="Helical" evidence="2">
    <location>
        <begin position="53"/>
        <end position="71"/>
    </location>
</feature>
<keyword evidence="4" id="KW-1185">Reference proteome</keyword>
<feature type="non-terminal residue" evidence="3">
    <location>
        <position position="1"/>
    </location>
</feature>
<proteinExistence type="predicted"/>
<feature type="compositionally biased region" description="Pro residues" evidence="1">
    <location>
        <begin position="13"/>
        <end position="22"/>
    </location>
</feature>
<reference evidence="3" key="1">
    <citation type="submission" date="2021-01" db="EMBL/GenBank/DDBJ databases">
        <title>A chromosome-scale assembly of European eel, Anguilla anguilla.</title>
        <authorList>
            <person name="Henkel C."/>
            <person name="Jong-Raadsen S.A."/>
            <person name="Dufour S."/>
            <person name="Weltzien F.-A."/>
            <person name="Palstra A.P."/>
            <person name="Pelster B."/>
            <person name="Spaink H.P."/>
            <person name="Van Den Thillart G.E."/>
            <person name="Jansen H."/>
            <person name="Zahm M."/>
            <person name="Klopp C."/>
            <person name="Cedric C."/>
            <person name="Louis A."/>
            <person name="Berthelot C."/>
            <person name="Parey E."/>
            <person name="Roest Crollius H."/>
            <person name="Montfort J."/>
            <person name="Robinson-Rechavi M."/>
            <person name="Bucao C."/>
            <person name="Bouchez O."/>
            <person name="Gislard M."/>
            <person name="Lluch J."/>
            <person name="Milhes M."/>
            <person name="Lampietro C."/>
            <person name="Lopez Roques C."/>
            <person name="Donnadieu C."/>
            <person name="Braasch I."/>
            <person name="Desvignes T."/>
            <person name="Postlethwait J."/>
            <person name="Bobe J."/>
            <person name="Guiguen Y."/>
            <person name="Dirks R."/>
        </authorList>
    </citation>
    <scope>NUCLEOTIDE SEQUENCE</scope>
    <source>
        <strain evidence="3">Tag_6206</strain>
        <tissue evidence="3">Liver</tissue>
    </source>
</reference>
<evidence type="ECO:0000256" key="1">
    <source>
        <dbReference type="SAM" id="MobiDB-lite"/>
    </source>
</evidence>
<name>A0A9D3LWK1_ANGAN</name>
<organism evidence="3 4">
    <name type="scientific">Anguilla anguilla</name>
    <name type="common">European freshwater eel</name>
    <name type="synonym">Muraena anguilla</name>
    <dbReference type="NCBI Taxonomy" id="7936"/>
    <lineage>
        <taxon>Eukaryota</taxon>
        <taxon>Metazoa</taxon>
        <taxon>Chordata</taxon>
        <taxon>Craniata</taxon>
        <taxon>Vertebrata</taxon>
        <taxon>Euteleostomi</taxon>
        <taxon>Actinopterygii</taxon>
        <taxon>Neopterygii</taxon>
        <taxon>Teleostei</taxon>
        <taxon>Anguilliformes</taxon>
        <taxon>Anguillidae</taxon>
        <taxon>Anguilla</taxon>
    </lineage>
</organism>
<dbReference type="AlphaFoldDB" id="A0A9D3LWK1"/>
<evidence type="ECO:0000313" key="4">
    <source>
        <dbReference type="Proteomes" id="UP001044222"/>
    </source>
</evidence>
<keyword evidence="2" id="KW-1133">Transmembrane helix</keyword>
<gene>
    <name evidence="3" type="ORF">ANANG_G00255830</name>
</gene>
<keyword evidence="2" id="KW-0812">Transmembrane</keyword>
<comment type="caution">
    <text evidence="3">The sequence shown here is derived from an EMBL/GenBank/DDBJ whole genome shotgun (WGS) entry which is preliminary data.</text>
</comment>
<evidence type="ECO:0000256" key="2">
    <source>
        <dbReference type="SAM" id="Phobius"/>
    </source>
</evidence>
<evidence type="ECO:0000313" key="3">
    <source>
        <dbReference type="EMBL" id="KAG5836485.1"/>
    </source>
</evidence>
<protein>
    <submittedName>
        <fullName evidence="3">Uncharacterized protein</fullName>
    </submittedName>
</protein>
<keyword evidence="2" id="KW-0472">Membrane</keyword>
<sequence>ELTDGELLIPQNVPAPTPPPHSGPTTYICSTDHTLQLESLLRSRETMMKSKRIFLSVLYLLLYSSFSTANLNPVVVTQVEKGINTNVKLLEGLGALGKLTVEEDAKTIQKVLEVFKKLGKMAYALGFVGALVGFILAFIPKKIPF</sequence>
<feature type="region of interest" description="Disordered" evidence="1">
    <location>
        <begin position="1"/>
        <end position="22"/>
    </location>
</feature>
<accession>A0A9D3LWK1</accession>
<dbReference type="EMBL" id="JAFIRN010000014">
    <property type="protein sequence ID" value="KAG5836485.1"/>
    <property type="molecule type" value="Genomic_DNA"/>
</dbReference>